<sequence length="219" mass="21644">MRVGVGSGNPVKVDATERALAVGTDDAGDAADAEAVGVAGAERFRGATVEACPVPSGVPEQPRGRAETRRGAENRAARAFDEGYDLGVGIEGGVAEPTDPAAGAGAGADAGADGDASERTRAPAGGDGSLLLVMWAAVTDGERWGAAAGPSLPLPGAVTRRVRDGAELGPVMDDLLGEEDVARRQGAAGALTGGRVDRADALATAVAGALGPFVTDLYD</sequence>
<feature type="domain" description="Non-canonical purine NTP phosphatase/PRRC1" evidence="13">
    <location>
        <begin position="129"/>
        <end position="214"/>
    </location>
</feature>
<evidence type="ECO:0000256" key="1">
    <source>
        <dbReference type="ARBA" id="ARBA00001936"/>
    </source>
</evidence>
<dbReference type="EC" id="3.6.1.73" evidence="9"/>
<feature type="domain" description="Non-canonical purine NTP phosphatase/PRRC1" evidence="13">
    <location>
        <begin position="6"/>
        <end position="97"/>
    </location>
</feature>
<dbReference type="OrthoDB" id="52857at2157"/>
<dbReference type="Gene3D" id="3.90.950.10">
    <property type="match status" value="1"/>
</dbReference>
<evidence type="ECO:0000256" key="12">
    <source>
        <dbReference type="SAM" id="MobiDB-lite"/>
    </source>
</evidence>
<dbReference type="InterPro" id="IPR026533">
    <property type="entry name" value="NTPase/PRRC1"/>
</dbReference>
<reference evidence="14 15" key="1">
    <citation type="journal article" date="2013" name="Genome Announc.">
        <title>Draft Genome Sequence of 'Candidatus Halobonum tyrrellensis' Strain G22, Isolated from the Hypersaline Waters of Lake Tyrrell, Australia.</title>
        <authorList>
            <person name="Ugalde J.A."/>
            <person name="Narasingarao P."/>
            <person name="Kuo S."/>
            <person name="Podell S."/>
            <person name="Allen E.E."/>
        </authorList>
    </citation>
    <scope>NUCLEOTIDE SEQUENCE [LARGE SCALE GENOMIC DNA]</scope>
    <source>
        <strain evidence="14 15">G22</strain>
    </source>
</reference>
<dbReference type="PANTHER" id="PTHR34699:SF2">
    <property type="entry name" value="NON-CANONICAL PURINE NTP PHOSPHATASE_PRRC1 DOMAIN-CONTAINING PROTEIN"/>
    <property type="match status" value="1"/>
</dbReference>
<dbReference type="STRING" id="1324957.K933_09337"/>
<keyword evidence="7" id="KW-0546">Nucleotide metabolism</keyword>
<dbReference type="GO" id="GO:0000166">
    <property type="term" value="F:nucleotide binding"/>
    <property type="evidence" value="ECO:0007669"/>
    <property type="project" value="UniProtKB-KW"/>
</dbReference>
<name>V4HCB9_9EURY</name>
<comment type="catalytic activity">
    <reaction evidence="11">
        <text>XTP + H2O = XDP + phosphate + H(+)</text>
        <dbReference type="Rhea" id="RHEA:28406"/>
        <dbReference type="ChEBI" id="CHEBI:15377"/>
        <dbReference type="ChEBI" id="CHEBI:15378"/>
        <dbReference type="ChEBI" id="CHEBI:43474"/>
        <dbReference type="ChEBI" id="CHEBI:59884"/>
        <dbReference type="ChEBI" id="CHEBI:61314"/>
        <dbReference type="EC" id="3.6.1.73"/>
    </reaction>
</comment>
<dbReference type="GO" id="GO:0006772">
    <property type="term" value="P:thiamine metabolic process"/>
    <property type="evidence" value="ECO:0007669"/>
    <property type="project" value="TreeGrafter"/>
</dbReference>
<dbReference type="GO" id="GO:0009117">
    <property type="term" value="P:nucleotide metabolic process"/>
    <property type="evidence" value="ECO:0007669"/>
    <property type="project" value="UniProtKB-KW"/>
</dbReference>
<dbReference type="GO" id="GO:0103023">
    <property type="term" value="F:ITPase activity"/>
    <property type="evidence" value="ECO:0007669"/>
    <property type="project" value="UniProtKB-EC"/>
</dbReference>
<accession>V4HCB9</accession>
<evidence type="ECO:0000256" key="3">
    <source>
        <dbReference type="ARBA" id="ARBA00022723"/>
    </source>
</evidence>
<protein>
    <recommendedName>
        <fullName evidence="9">inosine/xanthosine triphosphatase</fullName>
        <ecNumber evidence="9">3.6.1.73</ecNumber>
    </recommendedName>
</protein>
<evidence type="ECO:0000313" key="14">
    <source>
        <dbReference type="EMBL" id="ESP88315.1"/>
    </source>
</evidence>
<dbReference type="EMBL" id="ASGZ01000029">
    <property type="protein sequence ID" value="ESP88315.1"/>
    <property type="molecule type" value="Genomic_DNA"/>
</dbReference>
<dbReference type="AlphaFoldDB" id="V4HCB9"/>
<feature type="region of interest" description="Disordered" evidence="12">
    <location>
        <begin position="93"/>
        <end position="124"/>
    </location>
</feature>
<keyword evidence="5" id="KW-0378">Hydrolase</keyword>
<keyword evidence="4" id="KW-0547">Nucleotide-binding</keyword>
<dbReference type="Proteomes" id="UP000017840">
    <property type="component" value="Unassembled WGS sequence"/>
</dbReference>
<organism evidence="14 15">
    <name type="scientific">Candidatus Halobonum tyrrellensis G22</name>
    <dbReference type="NCBI Taxonomy" id="1324957"/>
    <lineage>
        <taxon>Archaea</taxon>
        <taxon>Methanobacteriati</taxon>
        <taxon>Methanobacteriota</taxon>
        <taxon>Stenosarchaea group</taxon>
        <taxon>Halobacteria</taxon>
        <taxon>Halobacteriales</taxon>
        <taxon>Haloferacaceae</taxon>
        <taxon>Candidatus Halobonum</taxon>
    </lineage>
</organism>
<evidence type="ECO:0000256" key="9">
    <source>
        <dbReference type="ARBA" id="ARBA00038901"/>
    </source>
</evidence>
<dbReference type="RefSeq" id="WP_023394452.1">
    <property type="nucleotide sequence ID" value="NZ_ASGZ01000029.1"/>
</dbReference>
<evidence type="ECO:0000256" key="10">
    <source>
        <dbReference type="ARBA" id="ARBA00048174"/>
    </source>
</evidence>
<evidence type="ECO:0000256" key="2">
    <source>
        <dbReference type="ARBA" id="ARBA00001946"/>
    </source>
</evidence>
<dbReference type="SUPFAM" id="SSF52972">
    <property type="entry name" value="ITPase-like"/>
    <property type="match status" value="1"/>
</dbReference>
<evidence type="ECO:0000256" key="6">
    <source>
        <dbReference type="ARBA" id="ARBA00022842"/>
    </source>
</evidence>
<dbReference type="Pfam" id="PF01931">
    <property type="entry name" value="NTPase_I-T"/>
    <property type="match status" value="2"/>
</dbReference>
<feature type="region of interest" description="Disordered" evidence="12">
    <location>
        <begin position="52"/>
        <end position="71"/>
    </location>
</feature>
<feature type="compositionally biased region" description="Low complexity" evidence="12">
    <location>
        <begin position="101"/>
        <end position="114"/>
    </location>
</feature>
<evidence type="ECO:0000256" key="7">
    <source>
        <dbReference type="ARBA" id="ARBA00023080"/>
    </source>
</evidence>
<keyword evidence="3" id="KW-0479">Metal-binding</keyword>
<dbReference type="PANTHER" id="PTHR34699">
    <property type="match status" value="1"/>
</dbReference>
<evidence type="ECO:0000256" key="5">
    <source>
        <dbReference type="ARBA" id="ARBA00022801"/>
    </source>
</evidence>
<gene>
    <name evidence="14" type="ORF">K933_09337</name>
</gene>
<evidence type="ECO:0000259" key="13">
    <source>
        <dbReference type="Pfam" id="PF01931"/>
    </source>
</evidence>
<comment type="catalytic activity">
    <reaction evidence="10">
        <text>ITP + H2O = IDP + phosphate + H(+)</text>
        <dbReference type="Rhea" id="RHEA:28330"/>
        <dbReference type="ChEBI" id="CHEBI:15377"/>
        <dbReference type="ChEBI" id="CHEBI:15378"/>
        <dbReference type="ChEBI" id="CHEBI:43474"/>
        <dbReference type="ChEBI" id="CHEBI:58280"/>
        <dbReference type="ChEBI" id="CHEBI:61402"/>
        <dbReference type="EC" id="3.6.1.73"/>
    </reaction>
</comment>
<feature type="compositionally biased region" description="Basic and acidic residues" evidence="12">
    <location>
        <begin position="62"/>
        <end position="71"/>
    </location>
</feature>
<dbReference type="eggNOG" id="arCOG01221">
    <property type="taxonomic scope" value="Archaea"/>
</dbReference>
<keyword evidence="15" id="KW-1185">Reference proteome</keyword>
<keyword evidence="8" id="KW-0464">Manganese</keyword>
<comment type="cofactor">
    <cofactor evidence="1">
        <name>Mn(2+)</name>
        <dbReference type="ChEBI" id="CHEBI:29035"/>
    </cofactor>
</comment>
<dbReference type="PATRIC" id="fig|1324957.4.peg.1901"/>
<evidence type="ECO:0000256" key="8">
    <source>
        <dbReference type="ARBA" id="ARBA00023211"/>
    </source>
</evidence>
<dbReference type="GO" id="GO:0046872">
    <property type="term" value="F:metal ion binding"/>
    <property type="evidence" value="ECO:0007669"/>
    <property type="project" value="UniProtKB-KW"/>
</dbReference>
<evidence type="ECO:0000256" key="4">
    <source>
        <dbReference type="ARBA" id="ARBA00022741"/>
    </source>
</evidence>
<evidence type="ECO:0000313" key="15">
    <source>
        <dbReference type="Proteomes" id="UP000017840"/>
    </source>
</evidence>
<comment type="caution">
    <text evidence="14">The sequence shown here is derived from an EMBL/GenBank/DDBJ whole genome shotgun (WGS) entry which is preliminary data.</text>
</comment>
<dbReference type="InterPro" id="IPR029001">
    <property type="entry name" value="ITPase-like_fam"/>
</dbReference>
<keyword evidence="6" id="KW-0460">Magnesium</keyword>
<dbReference type="InterPro" id="IPR050299">
    <property type="entry name" value="YjjX_NTPase"/>
</dbReference>
<evidence type="ECO:0000256" key="11">
    <source>
        <dbReference type="ARBA" id="ARBA00048781"/>
    </source>
</evidence>
<proteinExistence type="predicted"/>
<comment type="cofactor">
    <cofactor evidence="2">
        <name>Mg(2+)</name>
        <dbReference type="ChEBI" id="CHEBI:18420"/>
    </cofactor>
</comment>